<feature type="transmembrane region" description="Helical" evidence="7">
    <location>
        <begin position="179"/>
        <end position="199"/>
    </location>
</feature>
<dbReference type="Proteomes" id="UP001314681">
    <property type="component" value="Unassembled WGS sequence"/>
</dbReference>
<evidence type="ECO:0000256" key="2">
    <source>
        <dbReference type="ARBA" id="ARBA00022448"/>
    </source>
</evidence>
<evidence type="ECO:0000256" key="1">
    <source>
        <dbReference type="ARBA" id="ARBA00004651"/>
    </source>
</evidence>
<dbReference type="SUPFAM" id="SSF161098">
    <property type="entry name" value="MetI-like"/>
    <property type="match status" value="1"/>
</dbReference>
<dbReference type="CDD" id="cd06261">
    <property type="entry name" value="TM_PBP2"/>
    <property type="match status" value="1"/>
</dbReference>
<evidence type="ECO:0000313" key="10">
    <source>
        <dbReference type="Proteomes" id="UP001314681"/>
    </source>
</evidence>
<feature type="transmembrane region" description="Helical" evidence="7">
    <location>
        <begin position="75"/>
        <end position="100"/>
    </location>
</feature>
<keyword evidence="3" id="KW-1003">Cell membrane</keyword>
<gene>
    <name evidence="9" type="ORF">KTH90_14805</name>
</gene>
<feature type="transmembrane region" description="Helical" evidence="7">
    <location>
        <begin position="7"/>
        <end position="30"/>
    </location>
</feature>
<evidence type="ECO:0000313" key="9">
    <source>
        <dbReference type="EMBL" id="MBU9727286.1"/>
    </source>
</evidence>
<keyword evidence="4 7" id="KW-0812">Transmembrane</keyword>
<proteinExistence type="inferred from homology"/>
<evidence type="ECO:0000259" key="8">
    <source>
        <dbReference type="PROSITE" id="PS50928"/>
    </source>
</evidence>
<protein>
    <submittedName>
        <fullName evidence="9">ABC transporter permease</fullName>
    </submittedName>
</protein>
<keyword evidence="6 7" id="KW-0472">Membrane</keyword>
<dbReference type="Gene3D" id="1.10.3720.10">
    <property type="entry name" value="MetI-like"/>
    <property type="match status" value="1"/>
</dbReference>
<feature type="transmembrane region" description="Helical" evidence="7">
    <location>
        <begin position="112"/>
        <end position="130"/>
    </location>
</feature>
<dbReference type="PANTHER" id="PTHR43386">
    <property type="entry name" value="OLIGOPEPTIDE TRANSPORT SYSTEM PERMEASE PROTEIN APPC"/>
    <property type="match status" value="1"/>
</dbReference>
<sequence>MKKDGRNLNFILGCVICAVMIILIIAGFFYTPYGPDTMNGPDKFAAPSFRHLMGADQFGRDIFSRVLKGLGTTGWISLVTVVIGGLTGTLVGALTGYYGGILDEILMRINDIVTAFPSFLLALVFISVLGPGRGNLIMALSIAFIPSFARVVRGEFILYRERDYVKSAKLWGASGVRIMFVHILPNALPVILSSAAIGFNNAVLAEASLSYLGIGVQPPDASLGRMISEASTYLFSAPWCAVFPGVMIILLILGFGMISDGLKRR</sequence>
<dbReference type="InterPro" id="IPR050366">
    <property type="entry name" value="BP-dependent_transpt_permease"/>
</dbReference>
<dbReference type="InterPro" id="IPR035906">
    <property type="entry name" value="MetI-like_sf"/>
</dbReference>
<dbReference type="PROSITE" id="PS50928">
    <property type="entry name" value="ABC_TM1"/>
    <property type="match status" value="1"/>
</dbReference>
<accession>A0ABS6K9W7</accession>
<name>A0ABS6K9W7_9FIRM</name>
<feature type="transmembrane region" description="Helical" evidence="7">
    <location>
        <begin position="233"/>
        <end position="258"/>
    </location>
</feature>
<evidence type="ECO:0000256" key="7">
    <source>
        <dbReference type="RuleBase" id="RU363032"/>
    </source>
</evidence>
<dbReference type="RefSeq" id="WP_158354021.1">
    <property type="nucleotide sequence ID" value="NZ_JAHQCX010000010.1"/>
</dbReference>
<dbReference type="EMBL" id="JAHQCX010000010">
    <property type="protein sequence ID" value="MBU9727286.1"/>
    <property type="molecule type" value="Genomic_DNA"/>
</dbReference>
<keyword evidence="2 7" id="KW-0813">Transport</keyword>
<dbReference type="Pfam" id="PF00528">
    <property type="entry name" value="BPD_transp_1"/>
    <property type="match status" value="1"/>
</dbReference>
<feature type="domain" description="ABC transmembrane type-1" evidence="8">
    <location>
        <begin position="70"/>
        <end position="259"/>
    </location>
</feature>
<evidence type="ECO:0000256" key="6">
    <source>
        <dbReference type="ARBA" id="ARBA00023136"/>
    </source>
</evidence>
<keyword evidence="10" id="KW-1185">Reference proteome</keyword>
<evidence type="ECO:0000256" key="3">
    <source>
        <dbReference type="ARBA" id="ARBA00022475"/>
    </source>
</evidence>
<comment type="subcellular location">
    <subcellularLocation>
        <location evidence="1 7">Cell membrane</location>
        <topology evidence="1 7">Multi-pass membrane protein</topology>
    </subcellularLocation>
</comment>
<comment type="similarity">
    <text evidence="7">Belongs to the binding-protein-dependent transport system permease family.</text>
</comment>
<reference evidence="9 10" key="1">
    <citation type="submission" date="2021-06" db="EMBL/GenBank/DDBJ databases">
        <title>Description of novel taxa of the family Lachnospiraceae.</title>
        <authorList>
            <person name="Chaplin A.V."/>
            <person name="Sokolova S.R."/>
            <person name="Pikina A.P."/>
            <person name="Korzhanova M."/>
            <person name="Belova V."/>
            <person name="Korostin D."/>
            <person name="Efimov B.A."/>
        </authorList>
    </citation>
    <scope>NUCLEOTIDE SEQUENCE [LARGE SCALE GENOMIC DNA]</scope>
    <source>
        <strain evidence="9 10">ASD4241</strain>
    </source>
</reference>
<dbReference type="PANTHER" id="PTHR43386:SF1">
    <property type="entry name" value="D,D-DIPEPTIDE TRANSPORT SYSTEM PERMEASE PROTEIN DDPC-RELATED"/>
    <property type="match status" value="1"/>
</dbReference>
<comment type="caution">
    <text evidence="9">The sequence shown here is derived from an EMBL/GenBank/DDBJ whole genome shotgun (WGS) entry which is preliminary data.</text>
</comment>
<evidence type="ECO:0000256" key="5">
    <source>
        <dbReference type="ARBA" id="ARBA00022989"/>
    </source>
</evidence>
<organism evidence="9 10">
    <name type="scientific">Diplocloster modestus</name>
    <dbReference type="NCBI Taxonomy" id="2850322"/>
    <lineage>
        <taxon>Bacteria</taxon>
        <taxon>Bacillati</taxon>
        <taxon>Bacillota</taxon>
        <taxon>Clostridia</taxon>
        <taxon>Lachnospirales</taxon>
        <taxon>Lachnospiraceae</taxon>
        <taxon>Diplocloster</taxon>
    </lineage>
</organism>
<dbReference type="InterPro" id="IPR000515">
    <property type="entry name" value="MetI-like"/>
</dbReference>
<keyword evidence="5 7" id="KW-1133">Transmembrane helix</keyword>
<feature type="transmembrane region" description="Helical" evidence="7">
    <location>
        <begin position="136"/>
        <end position="158"/>
    </location>
</feature>
<evidence type="ECO:0000256" key="4">
    <source>
        <dbReference type="ARBA" id="ARBA00022692"/>
    </source>
</evidence>